<dbReference type="InterPro" id="IPR036691">
    <property type="entry name" value="Endo/exonu/phosph_ase_sf"/>
</dbReference>
<dbReference type="Pfam" id="PF03372">
    <property type="entry name" value="Exo_endo_phos"/>
    <property type="match status" value="1"/>
</dbReference>
<proteinExistence type="predicted"/>
<protein>
    <recommendedName>
        <fullName evidence="2">Endonuclease/exonuclease/phosphatase domain-containing protein</fullName>
    </recommendedName>
</protein>
<sequence length="283" mass="29198">MALILLPAFAMLGLAAGSVIAEESCSADGCSGGTTQGGVLLQRKSIVGQTGRLDLSAELNKTDAVLRVMSYNTQYSGYPARVGQFGAKIRDVGAAVVGTQECQDKNALAAASGYGVVPGTDFQNPIFYNPGQVSFVADSGGWLKLPSDNHASRTLTWAKFRLGSSDFWFFNTHLPHATGVAASSMTHSYIAQTLLQKRAELGAGSAPTVVIGDMNPFASAGAPASFESALAAAGIRKAYQAQGNPGYSGLDKIFASSHWSSSNGADQGTGSSDHPAIAVDLAL</sequence>
<dbReference type="AlphaFoldDB" id="A0A7S1L4I1"/>
<organism evidence="3">
    <name type="scientific">Alexandrium catenella</name>
    <name type="common">Red tide dinoflagellate</name>
    <name type="synonym">Gonyaulax catenella</name>
    <dbReference type="NCBI Taxonomy" id="2925"/>
    <lineage>
        <taxon>Eukaryota</taxon>
        <taxon>Sar</taxon>
        <taxon>Alveolata</taxon>
        <taxon>Dinophyceae</taxon>
        <taxon>Gonyaulacales</taxon>
        <taxon>Pyrocystaceae</taxon>
        <taxon>Alexandrium</taxon>
    </lineage>
</organism>
<name>A0A7S1L4I1_ALECA</name>
<gene>
    <name evidence="3" type="ORF">ACAT0790_LOCUS4279</name>
</gene>
<evidence type="ECO:0000259" key="2">
    <source>
        <dbReference type="Pfam" id="PF03372"/>
    </source>
</evidence>
<evidence type="ECO:0000256" key="1">
    <source>
        <dbReference type="SAM" id="SignalP"/>
    </source>
</evidence>
<feature type="signal peptide" evidence="1">
    <location>
        <begin position="1"/>
        <end position="21"/>
    </location>
</feature>
<dbReference type="EMBL" id="HBGE01007035">
    <property type="protein sequence ID" value="CAD9094270.1"/>
    <property type="molecule type" value="Transcribed_RNA"/>
</dbReference>
<dbReference type="GO" id="GO:0003824">
    <property type="term" value="F:catalytic activity"/>
    <property type="evidence" value="ECO:0007669"/>
    <property type="project" value="InterPro"/>
</dbReference>
<dbReference type="InterPro" id="IPR005135">
    <property type="entry name" value="Endo/exonuclease/phosphatase"/>
</dbReference>
<accession>A0A7S1L4I1</accession>
<evidence type="ECO:0000313" key="3">
    <source>
        <dbReference type="EMBL" id="CAD9094270.1"/>
    </source>
</evidence>
<reference evidence="3" key="1">
    <citation type="submission" date="2021-01" db="EMBL/GenBank/DDBJ databases">
        <authorList>
            <person name="Corre E."/>
            <person name="Pelletier E."/>
            <person name="Niang G."/>
            <person name="Scheremetjew M."/>
            <person name="Finn R."/>
            <person name="Kale V."/>
            <person name="Holt S."/>
            <person name="Cochrane G."/>
            <person name="Meng A."/>
            <person name="Brown T."/>
            <person name="Cohen L."/>
        </authorList>
    </citation>
    <scope>NUCLEOTIDE SEQUENCE</scope>
    <source>
        <strain evidence="3">OF101</strain>
    </source>
</reference>
<feature type="chain" id="PRO_5031197013" description="Endonuclease/exonuclease/phosphatase domain-containing protein" evidence="1">
    <location>
        <begin position="22"/>
        <end position="283"/>
    </location>
</feature>
<dbReference type="SUPFAM" id="SSF56219">
    <property type="entry name" value="DNase I-like"/>
    <property type="match status" value="1"/>
</dbReference>
<dbReference type="Gene3D" id="3.60.10.10">
    <property type="entry name" value="Endonuclease/exonuclease/phosphatase"/>
    <property type="match status" value="1"/>
</dbReference>
<feature type="domain" description="Endonuclease/exonuclease/phosphatase" evidence="2">
    <location>
        <begin position="69"/>
        <end position="274"/>
    </location>
</feature>
<keyword evidence="1" id="KW-0732">Signal</keyword>